<evidence type="ECO:0000313" key="2">
    <source>
        <dbReference type="WBParaSite" id="nRc.2.0.1.t23914-RA"/>
    </source>
</evidence>
<dbReference type="AlphaFoldDB" id="A0A915JBQ8"/>
<proteinExistence type="predicted"/>
<organism evidence="1 2">
    <name type="scientific">Romanomermis culicivorax</name>
    <name type="common">Nematode worm</name>
    <dbReference type="NCBI Taxonomy" id="13658"/>
    <lineage>
        <taxon>Eukaryota</taxon>
        <taxon>Metazoa</taxon>
        <taxon>Ecdysozoa</taxon>
        <taxon>Nematoda</taxon>
        <taxon>Enoplea</taxon>
        <taxon>Dorylaimia</taxon>
        <taxon>Mermithida</taxon>
        <taxon>Mermithoidea</taxon>
        <taxon>Mermithidae</taxon>
        <taxon>Romanomermis</taxon>
    </lineage>
</organism>
<accession>A0A915JBQ8</accession>
<dbReference type="Proteomes" id="UP000887565">
    <property type="component" value="Unplaced"/>
</dbReference>
<protein>
    <submittedName>
        <fullName evidence="2">Uncharacterized protein</fullName>
    </submittedName>
</protein>
<name>A0A915JBQ8_ROMCU</name>
<sequence>MSQPCNRRGTEQYLVMDPHVAYGQLQLQQDNWYFLVDGIQITHIGNNVVVMPIGKQPSAPVTGAKGGDDLEVDKEVTVESSFQPDEEKQ</sequence>
<keyword evidence="1" id="KW-1185">Reference proteome</keyword>
<reference evidence="2" key="1">
    <citation type="submission" date="2022-11" db="UniProtKB">
        <authorList>
            <consortium name="WormBaseParasite"/>
        </authorList>
    </citation>
    <scope>IDENTIFICATION</scope>
</reference>
<evidence type="ECO:0000313" key="1">
    <source>
        <dbReference type="Proteomes" id="UP000887565"/>
    </source>
</evidence>
<dbReference type="WBParaSite" id="nRc.2.0.1.t23914-RA">
    <property type="protein sequence ID" value="nRc.2.0.1.t23914-RA"/>
    <property type="gene ID" value="nRc.2.0.1.g23914"/>
</dbReference>